<keyword evidence="18" id="KW-1185">Reference proteome</keyword>
<keyword evidence="10" id="KW-0249">Electron transport</keyword>
<comment type="subcellular location">
    <subcellularLocation>
        <location evidence="2">Endoplasmic reticulum membrane</location>
        <topology evidence="2">Peripheral membrane protein</topology>
        <orientation evidence="2">Lumenal side</orientation>
    </subcellularLocation>
</comment>
<comment type="caution">
    <text evidence="17">The sequence shown here is derived from an EMBL/GenBank/DDBJ whole genome shotgun (WGS) entry which is preliminary data.</text>
</comment>
<dbReference type="Proteomes" id="UP000279236">
    <property type="component" value="Unassembled WGS sequence"/>
</dbReference>
<evidence type="ECO:0000256" key="1">
    <source>
        <dbReference type="ARBA" id="ARBA00001974"/>
    </source>
</evidence>
<evidence type="ECO:0000256" key="5">
    <source>
        <dbReference type="ARBA" id="ARBA00022448"/>
    </source>
</evidence>
<dbReference type="GO" id="GO:0034975">
    <property type="term" value="P:protein folding in endoplasmic reticulum"/>
    <property type="evidence" value="ECO:0007669"/>
    <property type="project" value="InterPro"/>
</dbReference>
<evidence type="ECO:0000256" key="2">
    <source>
        <dbReference type="ARBA" id="ARBA00004367"/>
    </source>
</evidence>
<keyword evidence="9" id="KW-0274">FAD</keyword>
<name>A0A427XQU3_9TREE</name>
<keyword evidence="5" id="KW-0813">Transport</keyword>
<dbReference type="GeneID" id="39593194"/>
<evidence type="ECO:0000256" key="13">
    <source>
        <dbReference type="ARBA" id="ARBA00023157"/>
    </source>
</evidence>
<evidence type="ECO:0000256" key="4">
    <source>
        <dbReference type="ARBA" id="ARBA00011802"/>
    </source>
</evidence>
<dbReference type="RefSeq" id="XP_028475933.1">
    <property type="nucleotide sequence ID" value="XM_028623959.1"/>
</dbReference>
<keyword evidence="12" id="KW-0472">Membrane</keyword>
<dbReference type="PANTHER" id="PTHR12613">
    <property type="entry name" value="ERO1-RELATED"/>
    <property type="match status" value="1"/>
</dbReference>
<dbReference type="GO" id="GO:0015035">
    <property type="term" value="F:protein-disulfide reductase activity"/>
    <property type="evidence" value="ECO:0007669"/>
    <property type="project" value="InterPro"/>
</dbReference>
<keyword evidence="16" id="KW-0175">Coiled coil</keyword>
<dbReference type="AlphaFoldDB" id="A0A427XQU3"/>
<evidence type="ECO:0000256" key="10">
    <source>
        <dbReference type="ARBA" id="ARBA00022982"/>
    </source>
</evidence>
<evidence type="ECO:0000256" key="11">
    <source>
        <dbReference type="ARBA" id="ARBA00023002"/>
    </source>
</evidence>
<keyword evidence="11" id="KW-0560">Oxidoreductase</keyword>
<sequence>MEQFKDHFRNVSRIMDCVGCDKCRLWGKLQVSGIGTALKILFALDDKDLDPKLNPNLLQRSEVVALFNALHRVSESLSSVEDFRRIYAATQIEEAKAAAQLERDRQRELARKEAERRAKEWNLSPSMTAVVATVFSALEAVRRSCRGCVEVCVRAARELVSGAGAGKTEL</sequence>
<keyword evidence="13" id="KW-1015">Disulfide bond</keyword>
<evidence type="ECO:0000256" key="15">
    <source>
        <dbReference type="ARBA" id="ARBA00023284"/>
    </source>
</evidence>
<dbReference type="GO" id="GO:0016972">
    <property type="term" value="F:thiol oxidase activity"/>
    <property type="evidence" value="ECO:0007669"/>
    <property type="project" value="InterPro"/>
</dbReference>
<keyword evidence="6" id="KW-0285">Flavoprotein</keyword>
<evidence type="ECO:0008006" key="19">
    <source>
        <dbReference type="Google" id="ProtNLM"/>
    </source>
</evidence>
<keyword evidence="14" id="KW-0325">Glycoprotein</keyword>
<keyword evidence="7" id="KW-0732">Signal</keyword>
<dbReference type="GO" id="GO:0071949">
    <property type="term" value="F:FAD binding"/>
    <property type="evidence" value="ECO:0007669"/>
    <property type="project" value="InterPro"/>
</dbReference>
<comment type="cofactor">
    <cofactor evidence="1">
        <name>FAD</name>
        <dbReference type="ChEBI" id="CHEBI:57692"/>
    </cofactor>
</comment>
<protein>
    <recommendedName>
        <fullName evidence="19">Endoplasmic oxidoreductin-1</fullName>
    </recommendedName>
</protein>
<evidence type="ECO:0000313" key="18">
    <source>
        <dbReference type="Proteomes" id="UP000279236"/>
    </source>
</evidence>
<feature type="coiled-coil region" evidence="16">
    <location>
        <begin position="89"/>
        <end position="118"/>
    </location>
</feature>
<dbReference type="SUPFAM" id="SSF110019">
    <property type="entry name" value="ERO1-like"/>
    <property type="match status" value="1"/>
</dbReference>
<evidence type="ECO:0000256" key="7">
    <source>
        <dbReference type="ARBA" id="ARBA00022729"/>
    </source>
</evidence>
<dbReference type="EMBL" id="RSCE01000007">
    <property type="protein sequence ID" value="RSH81214.1"/>
    <property type="molecule type" value="Genomic_DNA"/>
</dbReference>
<evidence type="ECO:0000256" key="3">
    <source>
        <dbReference type="ARBA" id="ARBA00008277"/>
    </source>
</evidence>
<proteinExistence type="inferred from homology"/>
<evidence type="ECO:0000256" key="16">
    <source>
        <dbReference type="SAM" id="Coils"/>
    </source>
</evidence>
<reference evidence="17 18" key="1">
    <citation type="submission" date="2018-11" db="EMBL/GenBank/DDBJ databases">
        <title>Genome sequence of Apiotrichum porosum DSM 27194.</title>
        <authorList>
            <person name="Aliyu H."/>
            <person name="Gorte O."/>
            <person name="Ochsenreither K."/>
        </authorList>
    </citation>
    <scope>NUCLEOTIDE SEQUENCE [LARGE SCALE GENOMIC DNA]</scope>
    <source>
        <strain evidence="17 18">DSM 27194</strain>
    </source>
</reference>
<organism evidence="17 18">
    <name type="scientific">Apiotrichum porosum</name>
    <dbReference type="NCBI Taxonomy" id="105984"/>
    <lineage>
        <taxon>Eukaryota</taxon>
        <taxon>Fungi</taxon>
        <taxon>Dikarya</taxon>
        <taxon>Basidiomycota</taxon>
        <taxon>Agaricomycotina</taxon>
        <taxon>Tremellomycetes</taxon>
        <taxon>Trichosporonales</taxon>
        <taxon>Trichosporonaceae</taxon>
        <taxon>Apiotrichum</taxon>
    </lineage>
</organism>
<evidence type="ECO:0000256" key="6">
    <source>
        <dbReference type="ARBA" id="ARBA00022630"/>
    </source>
</evidence>
<dbReference type="InterPro" id="IPR037192">
    <property type="entry name" value="ERO1-like_sf"/>
</dbReference>
<evidence type="ECO:0000256" key="8">
    <source>
        <dbReference type="ARBA" id="ARBA00022824"/>
    </source>
</evidence>
<dbReference type="GO" id="GO:0005789">
    <property type="term" value="C:endoplasmic reticulum membrane"/>
    <property type="evidence" value="ECO:0007669"/>
    <property type="project" value="UniProtKB-SubCell"/>
</dbReference>
<dbReference type="PANTHER" id="PTHR12613:SF0">
    <property type="entry name" value="ERO1-LIKE PROTEIN"/>
    <property type="match status" value="1"/>
</dbReference>
<dbReference type="OrthoDB" id="269384at2759"/>
<dbReference type="InterPro" id="IPR007266">
    <property type="entry name" value="Ero1"/>
</dbReference>
<comment type="subunit">
    <text evidence="4">May function both as a monomer and a homodimer.</text>
</comment>
<gene>
    <name evidence="17" type="ORF">EHS24_008651</name>
</gene>
<evidence type="ECO:0000256" key="9">
    <source>
        <dbReference type="ARBA" id="ARBA00022827"/>
    </source>
</evidence>
<accession>A0A427XQU3</accession>
<keyword evidence="8" id="KW-0256">Endoplasmic reticulum</keyword>
<comment type="similarity">
    <text evidence="3">Belongs to the EROs family.</text>
</comment>
<dbReference type="STRING" id="105984.A0A427XQU3"/>
<keyword evidence="15" id="KW-0676">Redox-active center</keyword>
<dbReference type="Pfam" id="PF04137">
    <property type="entry name" value="ERO1"/>
    <property type="match status" value="1"/>
</dbReference>
<evidence type="ECO:0000256" key="12">
    <source>
        <dbReference type="ARBA" id="ARBA00023136"/>
    </source>
</evidence>
<evidence type="ECO:0000256" key="14">
    <source>
        <dbReference type="ARBA" id="ARBA00023180"/>
    </source>
</evidence>
<evidence type="ECO:0000313" key="17">
    <source>
        <dbReference type="EMBL" id="RSH81214.1"/>
    </source>
</evidence>